<dbReference type="Proteomes" id="UP001143480">
    <property type="component" value="Unassembled WGS sequence"/>
</dbReference>
<keyword evidence="9" id="KW-1185">Reference proteome</keyword>
<dbReference type="RefSeq" id="WP_261965429.1">
    <property type="nucleotide sequence ID" value="NZ_BAAAXA010000001.1"/>
</dbReference>
<evidence type="ECO:0000313" key="9">
    <source>
        <dbReference type="Proteomes" id="UP001143480"/>
    </source>
</evidence>
<evidence type="ECO:0000256" key="7">
    <source>
        <dbReference type="SAM" id="Phobius"/>
    </source>
</evidence>
<name>A0A9W6NND5_9ACTN</name>
<feature type="transmembrane region" description="Helical" evidence="7">
    <location>
        <begin position="246"/>
        <end position="270"/>
    </location>
</feature>
<evidence type="ECO:0000313" key="8">
    <source>
        <dbReference type="EMBL" id="GLL03118.1"/>
    </source>
</evidence>
<keyword evidence="2" id="KW-1003">Cell membrane</keyword>
<evidence type="ECO:0000256" key="6">
    <source>
        <dbReference type="SAM" id="MobiDB-lite"/>
    </source>
</evidence>
<dbReference type="PIRSF" id="PIRSF035875">
    <property type="entry name" value="RNase_BN"/>
    <property type="match status" value="1"/>
</dbReference>
<evidence type="ECO:0000256" key="1">
    <source>
        <dbReference type="ARBA" id="ARBA00004651"/>
    </source>
</evidence>
<reference evidence="8" key="1">
    <citation type="journal article" date="2014" name="Int. J. Syst. Evol. Microbiol.">
        <title>Complete genome sequence of Corynebacterium casei LMG S-19264T (=DSM 44701T), isolated from a smear-ripened cheese.</title>
        <authorList>
            <consortium name="US DOE Joint Genome Institute (JGI-PGF)"/>
            <person name="Walter F."/>
            <person name="Albersmeier A."/>
            <person name="Kalinowski J."/>
            <person name="Ruckert C."/>
        </authorList>
    </citation>
    <scope>NUCLEOTIDE SEQUENCE</scope>
    <source>
        <strain evidence="8">VKM Ac-1321</strain>
    </source>
</reference>
<keyword evidence="5 7" id="KW-0472">Membrane</keyword>
<gene>
    <name evidence="8" type="ORF">GCM10017581_048610</name>
</gene>
<dbReference type="InterPro" id="IPR017039">
    <property type="entry name" value="Virul_fac_BrkB"/>
</dbReference>
<keyword evidence="4 7" id="KW-1133">Transmembrane helix</keyword>
<reference evidence="8" key="2">
    <citation type="submission" date="2023-01" db="EMBL/GenBank/DDBJ databases">
        <authorList>
            <person name="Sun Q."/>
            <person name="Evtushenko L."/>
        </authorList>
    </citation>
    <scope>NUCLEOTIDE SEQUENCE</scope>
    <source>
        <strain evidence="8">VKM Ac-1321</strain>
    </source>
</reference>
<feature type="compositionally biased region" description="Basic and acidic residues" evidence="6">
    <location>
        <begin position="1"/>
        <end position="15"/>
    </location>
</feature>
<evidence type="ECO:0000256" key="4">
    <source>
        <dbReference type="ARBA" id="ARBA00022989"/>
    </source>
</evidence>
<feature type="region of interest" description="Disordered" evidence="6">
    <location>
        <begin position="1"/>
        <end position="36"/>
    </location>
</feature>
<feature type="transmembrane region" description="Helical" evidence="7">
    <location>
        <begin position="170"/>
        <end position="195"/>
    </location>
</feature>
<dbReference type="GO" id="GO:0005886">
    <property type="term" value="C:plasma membrane"/>
    <property type="evidence" value="ECO:0007669"/>
    <property type="project" value="UniProtKB-SubCell"/>
</dbReference>
<comment type="subcellular location">
    <subcellularLocation>
        <location evidence="1">Cell membrane</location>
        <topology evidence="1">Multi-pass membrane protein</topology>
    </subcellularLocation>
</comment>
<evidence type="ECO:0000256" key="5">
    <source>
        <dbReference type="ARBA" id="ARBA00023136"/>
    </source>
</evidence>
<accession>A0A9W6NND5</accession>
<feature type="transmembrane region" description="Helical" evidence="7">
    <location>
        <begin position="215"/>
        <end position="234"/>
    </location>
</feature>
<dbReference type="Pfam" id="PF03631">
    <property type="entry name" value="Virul_fac_BrkB"/>
    <property type="match status" value="1"/>
</dbReference>
<evidence type="ECO:0000256" key="3">
    <source>
        <dbReference type="ARBA" id="ARBA00022692"/>
    </source>
</evidence>
<comment type="caution">
    <text evidence="8">The sequence shown here is derived from an EMBL/GenBank/DDBJ whole genome shotgun (WGS) entry which is preliminary data.</text>
</comment>
<dbReference type="PANTHER" id="PTHR30213:SF0">
    <property type="entry name" value="UPF0761 MEMBRANE PROTEIN YIHY"/>
    <property type="match status" value="1"/>
</dbReference>
<dbReference type="NCBIfam" id="TIGR00765">
    <property type="entry name" value="yihY_not_rbn"/>
    <property type="match status" value="1"/>
</dbReference>
<feature type="transmembrane region" description="Helical" evidence="7">
    <location>
        <begin position="126"/>
        <end position="149"/>
    </location>
</feature>
<dbReference type="EMBL" id="BSFP01000029">
    <property type="protein sequence ID" value="GLL03118.1"/>
    <property type="molecule type" value="Genomic_DNA"/>
</dbReference>
<proteinExistence type="predicted"/>
<organism evidence="8 9">
    <name type="scientific">Dactylosporangium matsuzakiense</name>
    <dbReference type="NCBI Taxonomy" id="53360"/>
    <lineage>
        <taxon>Bacteria</taxon>
        <taxon>Bacillati</taxon>
        <taxon>Actinomycetota</taxon>
        <taxon>Actinomycetes</taxon>
        <taxon>Micromonosporales</taxon>
        <taxon>Micromonosporaceae</taxon>
        <taxon>Dactylosporangium</taxon>
    </lineage>
</organism>
<protein>
    <submittedName>
        <fullName evidence="8">Uncharacterized protein</fullName>
    </submittedName>
</protein>
<evidence type="ECO:0000256" key="2">
    <source>
        <dbReference type="ARBA" id="ARBA00022475"/>
    </source>
</evidence>
<dbReference type="AlphaFoldDB" id="A0A9W6NND5"/>
<keyword evidence="3 7" id="KW-0812">Transmembrane</keyword>
<feature type="transmembrane region" description="Helical" evidence="7">
    <location>
        <begin position="282"/>
        <end position="303"/>
    </location>
</feature>
<dbReference type="PANTHER" id="PTHR30213">
    <property type="entry name" value="INNER MEMBRANE PROTEIN YHJD"/>
    <property type="match status" value="1"/>
</dbReference>
<sequence length="345" mass="37017">MGEERAPREVGRTAADEPESPPNKPTAEQGPDELSGLPKQSYWQVLKRTVKEFSDDNITVWAAALTYYGVLSIFPGILLLVTVLRLFGQDTVQRVIDNIGDVAPGSTGAILGDAARNLQGGQQSTAGLLAVVSILGALWSASGYIGAFMQASNAIYDVPEGRPVWKTLPIRIGVTIITGVLLTVAALLVVFTGPVAETAGRWIGAGGAAVTAWNIAKWPVLVALVVLLFAILYWASPNAKHGGFRWVSPGSILAVVIWLIASAGFGFYVANFGSYNKTYGSLAAIIIFLVWLWISNIAILLGAEFDAELQRSRAIQAGHSETDEPYVDLRDTRKLKNLKKQPRSA</sequence>
<feature type="transmembrane region" description="Helical" evidence="7">
    <location>
        <begin position="58"/>
        <end position="84"/>
    </location>
</feature>